<organism evidence="2 3">
    <name type="scientific">Acetobacter fallax</name>
    <dbReference type="NCBI Taxonomy" id="1737473"/>
    <lineage>
        <taxon>Bacteria</taxon>
        <taxon>Pseudomonadati</taxon>
        <taxon>Pseudomonadota</taxon>
        <taxon>Alphaproteobacteria</taxon>
        <taxon>Acetobacterales</taxon>
        <taxon>Acetobacteraceae</taxon>
        <taxon>Acetobacter</taxon>
    </lineage>
</organism>
<dbReference type="Pfam" id="PF06074">
    <property type="entry name" value="Portal_Mu"/>
    <property type="match status" value="1"/>
</dbReference>
<gene>
    <name evidence="2" type="ORF">GOB84_12240</name>
</gene>
<keyword evidence="3" id="KW-1185">Reference proteome</keyword>
<name>A0ABX0KA92_9PROT</name>
<accession>A0ABX0KA92</accession>
<evidence type="ECO:0000256" key="1">
    <source>
        <dbReference type="SAM" id="MobiDB-lite"/>
    </source>
</evidence>
<protein>
    <submittedName>
        <fullName evidence="2">DUF935 family protein</fullName>
    </submittedName>
</protein>
<evidence type="ECO:0000313" key="2">
    <source>
        <dbReference type="EMBL" id="NHO33319.1"/>
    </source>
</evidence>
<proteinExistence type="predicted"/>
<dbReference type="InterPro" id="IPR009279">
    <property type="entry name" value="Portal_Mu"/>
</dbReference>
<dbReference type="Proteomes" id="UP000615326">
    <property type="component" value="Unassembled WGS sequence"/>
</dbReference>
<dbReference type="EMBL" id="WOSW01000025">
    <property type="protein sequence ID" value="NHO33319.1"/>
    <property type="molecule type" value="Genomic_DNA"/>
</dbReference>
<evidence type="ECO:0000313" key="3">
    <source>
        <dbReference type="Proteomes" id="UP000615326"/>
    </source>
</evidence>
<comment type="caution">
    <text evidence="2">The sequence shown here is derived from an EMBL/GenBank/DDBJ whole genome shotgun (WGS) entry which is preliminary data.</text>
</comment>
<reference evidence="2 3" key="1">
    <citation type="journal article" date="2020" name="Int. J. Syst. Evol. Microbiol.">
        <title>Novel acetic acid bacteria from cider fermentations: Acetobacter conturbans sp. nov. and Acetobacter fallax sp. nov.</title>
        <authorList>
            <person name="Sombolestani A.S."/>
            <person name="Cleenwerck I."/>
            <person name="Cnockaert M."/>
            <person name="Borremans W."/>
            <person name="Wieme A.D."/>
            <person name="De Vuyst L."/>
            <person name="Vandamme P."/>
        </authorList>
    </citation>
    <scope>NUCLEOTIDE SEQUENCE [LARGE SCALE GENOMIC DNA]</scope>
    <source>
        <strain evidence="2 3">LMG 1637</strain>
    </source>
</reference>
<feature type="region of interest" description="Disordered" evidence="1">
    <location>
        <begin position="431"/>
        <end position="474"/>
    </location>
</feature>
<sequence length="575" mass="62995">MALIDPVTNRPFPPAMLRRVAGGPTLVGSRPAIHTTPIGNIDPRMLGSLLTDAAQGNSLSWQTFCEEIESRDLHYLSVLSTRKRTVAQVPITVTDAGPSRKQKKQAQFVRDWVERGVLRHAIFDMLDAIAKGWSVHAIEWGLKTGGYVPDKLLFRPQRWFDISYQDGESLKIRDDASVTFTPDMIGALPESGFAGVDPRQYVVHRHPSWSGLTLQSGLTRAIAWASMFKFFTVRDWGIFVQNFGLPGRIGRYGPGASEEDREVLWRAVTDYGGMFGAIMPKDMDFELVEPKHGAGSNDIHERRAKWLDEQISKAVLGQTGTTDARSGTHASGAIHRQVQEDIERADGLLLSWTVNEQIVRPMIDMTFGGADGDYPLVMIGRPDEIPLSELVQAVQWLGPQGLKVKAQEVLDRMSLSPPEDGDETIGIAAQPQPVQPSHDLPGEQRTPQSLPARASAPTVQSEPAQGQELREQKSGGKLALHAQIGQLLEKHVQAEGPHVIDLMTQRLARTAASAVNGMTGAVREQLTLATSMEDLRDRLERLNLDDDAFGVAMQAGVLVAELAGEASALDAMKRG</sequence>
<dbReference type="RefSeq" id="WP_173577840.1">
    <property type="nucleotide sequence ID" value="NZ_WOSW01000025.1"/>
</dbReference>